<dbReference type="EMBL" id="FMHG01000001">
    <property type="protein sequence ID" value="SCJ79960.1"/>
    <property type="molecule type" value="Genomic_DNA"/>
</dbReference>
<dbReference type="SUPFAM" id="SSF53756">
    <property type="entry name" value="UDP-Glycosyltransferase/glycogen phosphorylase"/>
    <property type="match status" value="1"/>
</dbReference>
<protein>
    <submittedName>
        <fullName evidence="2">N-acylneuraminate cytidylyltransferase</fullName>
        <ecNumber evidence="2">2.7.7.43</ecNumber>
    </submittedName>
</protein>
<dbReference type="CDD" id="cd02513">
    <property type="entry name" value="CMP-NeuAc_Synthase"/>
    <property type="match status" value="1"/>
</dbReference>
<dbReference type="Pfam" id="PF04101">
    <property type="entry name" value="Glyco_tran_28_C"/>
    <property type="match status" value="1"/>
</dbReference>
<dbReference type="PANTHER" id="PTHR21485">
    <property type="entry name" value="HAD SUPERFAMILY MEMBERS CMAS AND KDSC"/>
    <property type="match status" value="1"/>
</dbReference>
<dbReference type="PANTHER" id="PTHR21485:SF3">
    <property type="entry name" value="N-ACYLNEURAMINATE CYTIDYLYLTRANSFERASE"/>
    <property type="match status" value="1"/>
</dbReference>
<dbReference type="GO" id="GO:0016758">
    <property type="term" value="F:hexosyltransferase activity"/>
    <property type="evidence" value="ECO:0007669"/>
    <property type="project" value="InterPro"/>
</dbReference>
<dbReference type="Gene3D" id="3.90.550.10">
    <property type="entry name" value="Spore Coat Polysaccharide Biosynthesis Protein SpsA, Chain A"/>
    <property type="match status" value="1"/>
</dbReference>
<evidence type="ECO:0000259" key="1">
    <source>
        <dbReference type="Pfam" id="PF04101"/>
    </source>
</evidence>
<gene>
    <name evidence="2" type="primary">neuA</name>
    <name evidence="2" type="ORF">SAMEA3545359_02102</name>
</gene>
<proteinExistence type="predicted"/>
<dbReference type="Gene3D" id="3.40.50.11190">
    <property type="match status" value="1"/>
</dbReference>
<name>A0A1C6JD60_9FIRM</name>
<evidence type="ECO:0000313" key="2">
    <source>
        <dbReference type="EMBL" id="SCJ79960.1"/>
    </source>
</evidence>
<dbReference type="Pfam" id="PF02348">
    <property type="entry name" value="CTP_transf_3"/>
    <property type="match status" value="1"/>
</dbReference>
<dbReference type="SUPFAM" id="SSF53448">
    <property type="entry name" value="Nucleotide-diphospho-sugar transferases"/>
    <property type="match status" value="1"/>
</dbReference>
<dbReference type="AlphaFoldDB" id="A0A1C6JD60"/>
<organism evidence="2">
    <name type="scientific">uncultured Anaerotruncus sp</name>
    <dbReference type="NCBI Taxonomy" id="905011"/>
    <lineage>
        <taxon>Bacteria</taxon>
        <taxon>Bacillati</taxon>
        <taxon>Bacillota</taxon>
        <taxon>Clostridia</taxon>
        <taxon>Eubacteriales</taxon>
        <taxon>Oscillospiraceae</taxon>
        <taxon>Anaerotruncus</taxon>
        <taxon>environmental samples</taxon>
    </lineage>
</organism>
<feature type="domain" description="Glycosyl transferase family 28 C-terminal" evidence="1">
    <location>
        <begin position="377"/>
        <end position="515"/>
    </location>
</feature>
<sequence>MNILAVIPARGGSKGIPRKNIRLMHKKPLIYYAIRNAQSCAAITDVAVSTDDEEIAAISARYGAEVLARDAELARDATTLDPVIYDATLQMEAKRGIAYDVVITLQPTSPLLSADTLSQAITSFLASGCDTYISASNQPHLAWSKGEDGTVYPLYQKRLNRQQLPPNYVEAGAFFITKRQFVVADSRMGKSISVFEIPENEAVDIDTTADWIVCEQRLGRKKIVFRADGYRQLGMGHIYHCLTLAYNLTGHEVMFVTSKEHTEGLEKIRQSHFPYHVIESDAEFFTFLCDYRPDVVVNDCLDTSARYIQKLKELVPRVVTIEDLGEGSRYADAVINALYENLDERKNVYSGKDYVCLRDEFVAETAHPVREQVKNILIVFGGADPANLTAKMYRLATRYNAHYHTDIRFVFMTGSAYDCEANGVVTREDKNVCVLRDVKRVTTYMHQADLAVTSQGRTVFELACMGVPAIVMAQNEREQLHTFAQMSNGFLNLGLGTNVSEDTLEKTLNWLINTPAIRREMQQLMLRHDLQAGIERVKKLILEDTSL</sequence>
<keyword evidence="2" id="KW-0548">Nucleotidyltransferase</keyword>
<dbReference type="InterPro" id="IPR007235">
    <property type="entry name" value="Glyco_trans_28_C"/>
</dbReference>
<dbReference type="InterPro" id="IPR003329">
    <property type="entry name" value="Cytidylyl_trans"/>
</dbReference>
<accession>A0A1C6JD60</accession>
<keyword evidence="2" id="KW-0808">Transferase</keyword>
<dbReference type="InterPro" id="IPR050793">
    <property type="entry name" value="CMP-NeuNAc_synthase"/>
</dbReference>
<dbReference type="Gene3D" id="3.40.50.2000">
    <property type="entry name" value="Glycogen Phosphorylase B"/>
    <property type="match status" value="1"/>
</dbReference>
<dbReference type="InterPro" id="IPR029044">
    <property type="entry name" value="Nucleotide-diphossugar_trans"/>
</dbReference>
<reference evidence="2" key="1">
    <citation type="submission" date="2015-09" db="EMBL/GenBank/DDBJ databases">
        <authorList>
            <consortium name="Pathogen Informatics"/>
        </authorList>
    </citation>
    <scope>NUCLEOTIDE SEQUENCE</scope>
    <source>
        <strain evidence="2">2789STDY5834896</strain>
    </source>
</reference>
<dbReference type="GO" id="GO:0008781">
    <property type="term" value="F:N-acylneuraminate cytidylyltransferase activity"/>
    <property type="evidence" value="ECO:0007669"/>
    <property type="project" value="UniProtKB-EC"/>
</dbReference>
<dbReference type="EC" id="2.7.7.43" evidence="2"/>